<keyword evidence="2" id="KW-0732">Signal</keyword>
<dbReference type="InterPro" id="IPR021109">
    <property type="entry name" value="Peptidase_aspartic_dom_sf"/>
</dbReference>
<feature type="compositionally biased region" description="Low complexity" evidence="1">
    <location>
        <begin position="136"/>
        <end position="150"/>
    </location>
</feature>
<dbReference type="EMBL" id="JAABOE010000012">
    <property type="protein sequence ID" value="KAF3188036.1"/>
    <property type="molecule type" value="Genomic_DNA"/>
</dbReference>
<feature type="compositionally biased region" description="Polar residues" evidence="1">
    <location>
        <begin position="465"/>
        <end position="484"/>
    </location>
</feature>
<sequence>MKLAPFILLSLPVVLSRPQAYSDEAFEISTNAAADASHITAATIPPADQDGTWETLTTSHYHSETTGSAPSTTVPISEHPSAQSVVTDASVSSSTPGGAVETLSQQTAQPISPTHIDNHGVNELLAGVSNTLSSLSNSGSGADSSISSGGTNTGLDTSDSATESRDIAQDINSVVESTENEFLASSQQTVEPGFVPVYSAGGHFVAEVTIGSSYLLIKVDTSSFHFWVISNLLPDLCREATKAGSGCYKPDPEATIIPGNVGYTFRYRDGTQASGTQIYSDNVSAAGIFGAAAWSKQVFALPSQLQHWDGSSGISGILPLGFNAKEYWTSKASSSTSTTSPTSNNSTEKILDESPLDITNWHFFTTYFKPGSQMFVGFDYDPKDLYEGNLVEVPVAAINGSWFVMPDSTWATVAAGSGSASATAAATDAGSTPAATATDTGSGSGSGSGAGSSTGDSGSVSASPTDTETNSPAATATDSGNLTSITTTDAGDAGSATATDSGSTTATTTDQESTITETASSTETSSVESLSIENAANTQLVATAGTDSIKKRSLRKRQDSASMQYPILLDTGSKETLIDTATVKSIYNSLQGSCLTVNGGLHNCTFPCSFNYSNFAITPEYPSSIGLPWGQTTIPVDLSQFASEVYDGCHPESGADSCSSTCRGMIQAQKSGKEYYIYGNLVFKSAFFKWDTSGNGTIGMAPYAGRAGGSWYYQ</sequence>
<feature type="signal peptide" evidence="2">
    <location>
        <begin position="1"/>
        <end position="16"/>
    </location>
</feature>
<dbReference type="AlphaFoldDB" id="A0A7C8U0I2"/>
<accession>A0A7C8U0I2</accession>
<protein>
    <recommendedName>
        <fullName evidence="3">Peptidase A1 domain-containing protein</fullName>
    </recommendedName>
</protein>
<name>A0A7C8U0I2_ORBOL</name>
<feature type="chain" id="PRO_5028984699" description="Peptidase A1 domain-containing protein" evidence="2">
    <location>
        <begin position="17"/>
        <end position="714"/>
    </location>
</feature>
<comment type="caution">
    <text evidence="4">The sequence shown here is derived from an EMBL/GenBank/DDBJ whole genome shotgun (WGS) entry which is preliminary data.</text>
</comment>
<evidence type="ECO:0000259" key="3">
    <source>
        <dbReference type="PROSITE" id="PS51767"/>
    </source>
</evidence>
<feature type="region of interest" description="Disordered" evidence="1">
    <location>
        <begin position="136"/>
        <end position="165"/>
    </location>
</feature>
<feature type="compositionally biased region" description="Low complexity" evidence="1">
    <location>
        <begin position="428"/>
        <end position="441"/>
    </location>
</feature>
<feature type="compositionally biased region" description="Low complexity" evidence="1">
    <location>
        <begin position="81"/>
        <end position="95"/>
    </location>
</feature>
<feature type="region of interest" description="Disordered" evidence="1">
    <location>
        <begin position="428"/>
        <end position="530"/>
    </location>
</feature>
<reference evidence="4 5" key="1">
    <citation type="submission" date="2019-06" db="EMBL/GenBank/DDBJ databases">
        <authorList>
            <person name="Palmer J.M."/>
        </authorList>
    </citation>
    <scope>NUCLEOTIDE SEQUENCE [LARGE SCALE GENOMIC DNA]</scope>
    <source>
        <strain evidence="4 5">TWF788</strain>
    </source>
</reference>
<feature type="region of interest" description="Disordered" evidence="1">
    <location>
        <begin position="60"/>
        <end position="105"/>
    </location>
</feature>
<dbReference type="Proteomes" id="UP000479691">
    <property type="component" value="Unassembled WGS sequence"/>
</dbReference>
<feature type="compositionally biased region" description="Low complexity" evidence="1">
    <location>
        <begin position="332"/>
        <end position="347"/>
    </location>
</feature>
<evidence type="ECO:0000256" key="2">
    <source>
        <dbReference type="SAM" id="SignalP"/>
    </source>
</evidence>
<organism evidence="4 5">
    <name type="scientific">Orbilia oligospora</name>
    <name type="common">Nematode-trapping fungus</name>
    <name type="synonym">Arthrobotrys oligospora</name>
    <dbReference type="NCBI Taxonomy" id="2813651"/>
    <lineage>
        <taxon>Eukaryota</taxon>
        <taxon>Fungi</taxon>
        <taxon>Dikarya</taxon>
        <taxon>Ascomycota</taxon>
        <taxon>Pezizomycotina</taxon>
        <taxon>Orbiliomycetes</taxon>
        <taxon>Orbiliales</taxon>
        <taxon>Orbiliaceae</taxon>
        <taxon>Orbilia</taxon>
    </lineage>
</organism>
<feature type="compositionally biased region" description="Low complexity" evidence="1">
    <location>
        <begin position="485"/>
        <end position="530"/>
    </location>
</feature>
<feature type="compositionally biased region" description="Polar residues" evidence="1">
    <location>
        <begin position="60"/>
        <end position="75"/>
    </location>
</feature>
<feature type="region of interest" description="Disordered" evidence="1">
    <location>
        <begin position="332"/>
        <end position="351"/>
    </location>
</feature>
<feature type="domain" description="Peptidase A1" evidence="3">
    <location>
        <begin position="204"/>
        <end position="701"/>
    </location>
</feature>
<dbReference type="InterPro" id="IPR033121">
    <property type="entry name" value="PEPTIDASE_A1"/>
</dbReference>
<evidence type="ECO:0000313" key="4">
    <source>
        <dbReference type="EMBL" id="KAF3188036.1"/>
    </source>
</evidence>
<dbReference type="SUPFAM" id="SSF50630">
    <property type="entry name" value="Acid proteases"/>
    <property type="match status" value="2"/>
</dbReference>
<evidence type="ECO:0000313" key="5">
    <source>
        <dbReference type="Proteomes" id="UP000479691"/>
    </source>
</evidence>
<dbReference type="PROSITE" id="PS51767">
    <property type="entry name" value="PEPTIDASE_A1"/>
    <property type="match status" value="1"/>
</dbReference>
<dbReference type="Gene3D" id="2.40.70.10">
    <property type="entry name" value="Acid Proteases"/>
    <property type="match status" value="2"/>
</dbReference>
<proteinExistence type="predicted"/>
<gene>
    <name evidence="4" type="ORF">TWF788_001496</name>
</gene>
<feature type="compositionally biased region" description="Gly residues" evidence="1">
    <location>
        <begin position="442"/>
        <end position="452"/>
    </location>
</feature>
<feature type="compositionally biased region" description="Low complexity" evidence="1">
    <location>
        <begin position="453"/>
        <end position="464"/>
    </location>
</feature>
<evidence type="ECO:0000256" key="1">
    <source>
        <dbReference type="SAM" id="MobiDB-lite"/>
    </source>
</evidence>